<keyword evidence="2" id="KW-1185">Reference proteome</keyword>
<sequence length="365" mass="43688">MAKNDIRKDYSFLAMSSERCMWTSAVEEDTIGWDMRILDVKYFYRSYLGWDSDGLLELLEHHADEILHSLNKYPTLASLTRYLEYISTVWLQWINQRIIKRRPLEETKEELLQILQTLGSWSEQADADLDTWRSKQIEAGTLTAEKVSGVFAAYRTKMSEWWEYLEVLSTLKDEIKEDMFKQEGTGLFGPVPEELRADKVLVDETSINDLQPIITEGHRVDDYHNKLEETREMIEEFRLKGGRDCYRNCPQDIKVYFREIFMSKSAYKGQKALRIARDYLKQADLDPTKPFKDKAHYLFFREKISRGYFREQGKLELYMQRIELQEKLDEWAIKAYLFYDYKEMLGFLDRIYRYFIETVKRHPNN</sequence>
<proteinExistence type="predicted"/>
<accession>A0ABY3SL65</accession>
<gene>
    <name evidence="1" type="ORF">L0M14_00230</name>
</gene>
<dbReference type="Proteomes" id="UP001649230">
    <property type="component" value="Chromosome"/>
</dbReference>
<evidence type="ECO:0000313" key="1">
    <source>
        <dbReference type="EMBL" id="UJF33732.1"/>
    </source>
</evidence>
<organism evidence="1 2">
    <name type="scientific">Paenibacillus hexagrammi</name>
    <dbReference type="NCBI Taxonomy" id="2908839"/>
    <lineage>
        <taxon>Bacteria</taxon>
        <taxon>Bacillati</taxon>
        <taxon>Bacillota</taxon>
        <taxon>Bacilli</taxon>
        <taxon>Bacillales</taxon>
        <taxon>Paenibacillaceae</taxon>
        <taxon>Paenibacillus</taxon>
    </lineage>
</organism>
<name>A0ABY3SL65_9BACL</name>
<dbReference type="RefSeq" id="WP_235120126.1">
    <property type="nucleotide sequence ID" value="NZ_CP090978.1"/>
</dbReference>
<dbReference type="EMBL" id="CP090978">
    <property type="protein sequence ID" value="UJF33732.1"/>
    <property type="molecule type" value="Genomic_DNA"/>
</dbReference>
<evidence type="ECO:0000313" key="2">
    <source>
        <dbReference type="Proteomes" id="UP001649230"/>
    </source>
</evidence>
<protein>
    <submittedName>
        <fullName evidence="1">Uncharacterized protein</fullName>
    </submittedName>
</protein>
<reference evidence="1 2" key="1">
    <citation type="journal article" date="2024" name="Int. J. Syst. Evol. Microbiol.">
        <title>Paenibacillus hexagrammi sp. nov., a novel bacterium isolated from the gut content of Hexagrammos agrammus.</title>
        <authorList>
            <person name="Jung H.K."/>
            <person name="Kim D.G."/>
            <person name="Zin H."/>
            <person name="Park J."/>
            <person name="Jung H."/>
            <person name="Kim Y.O."/>
            <person name="Kong H.J."/>
            <person name="Kim J.W."/>
            <person name="Kim Y.S."/>
        </authorList>
    </citation>
    <scope>NUCLEOTIDE SEQUENCE [LARGE SCALE GENOMIC DNA]</scope>
    <source>
        <strain evidence="1 2">YPD9-1</strain>
    </source>
</reference>